<dbReference type="SUPFAM" id="SSF101148">
    <property type="entry name" value="Plant invertase/pectin methylesterase inhibitor"/>
    <property type="match status" value="1"/>
</dbReference>
<reference evidence="2 3" key="1">
    <citation type="journal article" date="2019" name="Sci. Rep.">
        <title>A high-quality genome of Eragrostis curvula grass provides insights into Poaceae evolution and supports new strategies to enhance forage quality.</title>
        <authorList>
            <person name="Carballo J."/>
            <person name="Santos B.A.C.M."/>
            <person name="Zappacosta D."/>
            <person name="Garbus I."/>
            <person name="Selva J.P."/>
            <person name="Gallo C.A."/>
            <person name="Diaz A."/>
            <person name="Albertini E."/>
            <person name="Caccamo M."/>
            <person name="Echenique V."/>
        </authorList>
    </citation>
    <scope>NUCLEOTIDE SEQUENCE [LARGE SCALE GENOMIC DNA]</scope>
    <source>
        <strain evidence="3">cv. Victoria</strain>
        <tissue evidence="2">Leaf</tissue>
    </source>
</reference>
<evidence type="ECO:0000256" key="1">
    <source>
        <dbReference type="SAM" id="SignalP"/>
    </source>
</evidence>
<organism evidence="2 3">
    <name type="scientific">Eragrostis curvula</name>
    <name type="common">weeping love grass</name>
    <dbReference type="NCBI Taxonomy" id="38414"/>
    <lineage>
        <taxon>Eukaryota</taxon>
        <taxon>Viridiplantae</taxon>
        <taxon>Streptophyta</taxon>
        <taxon>Embryophyta</taxon>
        <taxon>Tracheophyta</taxon>
        <taxon>Spermatophyta</taxon>
        <taxon>Magnoliopsida</taxon>
        <taxon>Liliopsida</taxon>
        <taxon>Poales</taxon>
        <taxon>Poaceae</taxon>
        <taxon>PACMAD clade</taxon>
        <taxon>Chloridoideae</taxon>
        <taxon>Eragrostideae</taxon>
        <taxon>Eragrostidinae</taxon>
        <taxon>Eragrostis</taxon>
    </lineage>
</organism>
<dbReference type="OrthoDB" id="676883at2759"/>
<name>A0A5J9W5F4_9POAL</name>
<evidence type="ECO:0000313" key="2">
    <source>
        <dbReference type="EMBL" id="TVU43388.1"/>
    </source>
</evidence>
<evidence type="ECO:0008006" key="4">
    <source>
        <dbReference type="Google" id="ProtNLM"/>
    </source>
</evidence>
<keyword evidence="1" id="KW-0732">Signal</keyword>
<dbReference type="PANTHER" id="PTHR34838">
    <property type="entry name" value="OS08G0142100 PROTEIN-RELATED"/>
    <property type="match status" value="1"/>
</dbReference>
<keyword evidence="3" id="KW-1185">Reference proteome</keyword>
<dbReference type="EMBL" id="RWGY01000005">
    <property type="protein sequence ID" value="TVU43388.1"/>
    <property type="molecule type" value="Genomic_DNA"/>
</dbReference>
<evidence type="ECO:0000313" key="3">
    <source>
        <dbReference type="Proteomes" id="UP000324897"/>
    </source>
</evidence>
<dbReference type="PROSITE" id="PS51257">
    <property type="entry name" value="PROKAR_LIPOPROTEIN"/>
    <property type="match status" value="1"/>
</dbReference>
<sequence>MTMKATVVFLLHLVAFLSLAAACPNVPSMSVEDACRTATGTPLMYGLCKDALCDVAFASSGVDLYALVAAKRALASYGDTARAISDRLSGAGGAASGSLVGDEKDAYDVCAGAYSLGTGIMEQVADAMIGCRFGDDLGKLYKDGIAQMETCRDKLLTLTSSPLYDMNLGDRNKAILAYFLGRLLGVQ</sequence>
<gene>
    <name evidence="2" type="ORF">EJB05_09855</name>
</gene>
<feature type="chain" id="PRO_5023860394" description="Pectinesterase inhibitor domain-containing protein" evidence="1">
    <location>
        <begin position="23"/>
        <end position="187"/>
    </location>
</feature>
<dbReference type="InterPro" id="IPR035513">
    <property type="entry name" value="Invertase/methylesterase_inhib"/>
</dbReference>
<dbReference type="AlphaFoldDB" id="A0A5J9W5F4"/>
<feature type="signal peptide" evidence="1">
    <location>
        <begin position="1"/>
        <end position="22"/>
    </location>
</feature>
<accession>A0A5J9W5F4</accession>
<dbReference type="Proteomes" id="UP000324897">
    <property type="component" value="Unassembled WGS sequence"/>
</dbReference>
<protein>
    <recommendedName>
        <fullName evidence="4">Pectinesterase inhibitor domain-containing protein</fullName>
    </recommendedName>
</protein>
<feature type="non-terminal residue" evidence="2">
    <location>
        <position position="1"/>
    </location>
</feature>
<proteinExistence type="predicted"/>
<dbReference type="Gramene" id="TVU43388">
    <property type="protein sequence ID" value="TVU43388"/>
    <property type="gene ID" value="EJB05_09855"/>
</dbReference>
<dbReference type="PANTHER" id="PTHR34838:SF2">
    <property type="entry name" value="OS08G0142500 PROTEIN"/>
    <property type="match status" value="1"/>
</dbReference>
<comment type="caution">
    <text evidence="2">The sequence shown here is derived from an EMBL/GenBank/DDBJ whole genome shotgun (WGS) entry which is preliminary data.</text>
</comment>